<dbReference type="Proteomes" id="UP000076630">
    <property type="component" value="Unassembled WGS sequence"/>
</dbReference>
<evidence type="ECO:0000313" key="5">
    <source>
        <dbReference type="Proteomes" id="UP000183077"/>
    </source>
</evidence>
<gene>
    <name evidence="2" type="ORF">AV926_08715</name>
    <name evidence="3" type="ORF">SAMN04488018_102371</name>
</gene>
<keyword evidence="4" id="KW-1185">Reference proteome</keyword>
<organism evidence="2 4">
    <name type="scientific">Myroides marinus</name>
    <dbReference type="NCBI Taxonomy" id="703342"/>
    <lineage>
        <taxon>Bacteria</taxon>
        <taxon>Pseudomonadati</taxon>
        <taxon>Bacteroidota</taxon>
        <taxon>Flavobacteriia</taxon>
        <taxon>Flavobacteriales</taxon>
        <taxon>Flavobacteriaceae</taxon>
        <taxon>Myroides</taxon>
    </lineage>
</organism>
<sequence length="116" mass="13280">MAFEDIKDNLSDIKQNSEELINTTIDYYRLWGFKVTAKAGSKFMTLLLVSIFIMMSLFLFSLAAAYALAVYFDSTALGFLLMGLFYLVIALLAYLFRTSLVERPFIKKLSEIIFND</sequence>
<proteinExistence type="predicted"/>
<reference evidence="3 5" key="2">
    <citation type="submission" date="2016-10" db="EMBL/GenBank/DDBJ databases">
        <authorList>
            <person name="de Groot N.N."/>
        </authorList>
    </citation>
    <scope>NUCLEOTIDE SEQUENCE [LARGE SCALE GENOMIC DNA]</scope>
    <source>
        <strain evidence="3 5">DSM 23048</strain>
    </source>
</reference>
<feature type="transmembrane region" description="Helical" evidence="1">
    <location>
        <begin position="43"/>
        <end position="69"/>
    </location>
</feature>
<protein>
    <submittedName>
        <fullName evidence="3">Putative Holin-X, holin superfamily III</fullName>
    </submittedName>
</protein>
<evidence type="ECO:0000313" key="3">
    <source>
        <dbReference type="EMBL" id="SEI63783.1"/>
    </source>
</evidence>
<keyword evidence="1" id="KW-0812">Transmembrane</keyword>
<keyword evidence="1" id="KW-0472">Membrane</keyword>
<dbReference type="GeneID" id="82256061"/>
<dbReference type="EMBL" id="FNYS01000002">
    <property type="protein sequence ID" value="SEI63783.1"/>
    <property type="molecule type" value="Genomic_DNA"/>
</dbReference>
<keyword evidence="1" id="KW-1133">Transmembrane helix</keyword>
<feature type="transmembrane region" description="Helical" evidence="1">
    <location>
        <begin position="75"/>
        <end position="96"/>
    </location>
</feature>
<dbReference type="OrthoDB" id="1144182at2"/>
<dbReference type="Proteomes" id="UP000183077">
    <property type="component" value="Unassembled WGS sequence"/>
</dbReference>
<evidence type="ECO:0000313" key="2">
    <source>
        <dbReference type="EMBL" id="KZE81355.1"/>
    </source>
</evidence>
<evidence type="ECO:0000313" key="4">
    <source>
        <dbReference type="Proteomes" id="UP000076630"/>
    </source>
</evidence>
<dbReference type="AlphaFoldDB" id="A0A161SIB2"/>
<evidence type="ECO:0000256" key="1">
    <source>
        <dbReference type="SAM" id="Phobius"/>
    </source>
</evidence>
<dbReference type="RefSeq" id="WP_038985548.1">
    <property type="nucleotide sequence ID" value="NZ_FNYS01000002.1"/>
</dbReference>
<name>A0A161SIB2_9FLAO</name>
<dbReference type="EMBL" id="LQNU01000053">
    <property type="protein sequence ID" value="KZE81355.1"/>
    <property type="molecule type" value="Genomic_DNA"/>
</dbReference>
<reference evidence="2 4" key="1">
    <citation type="submission" date="2016-01" db="EMBL/GenBank/DDBJ databases">
        <title>Whole genome sequencing of Myroides marinus L41.</title>
        <authorList>
            <person name="Hong K.W."/>
        </authorList>
    </citation>
    <scope>NUCLEOTIDE SEQUENCE [LARGE SCALE GENOMIC DNA]</scope>
    <source>
        <strain evidence="2 4">L41</strain>
    </source>
</reference>
<accession>A0A161SIB2</accession>